<dbReference type="InterPro" id="IPR035466">
    <property type="entry name" value="GlmS/AgaS_SIS"/>
</dbReference>
<feature type="domain" description="SIS" evidence="2">
    <location>
        <begin position="207"/>
        <end position="340"/>
    </location>
</feature>
<feature type="domain" description="SIS" evidence="2">
    <location>
        <begin position="38"/>
        <end position="180"/>
    </location>
</feature>
<evidence type="ECO:0000256" key="1">
    <source>
        <dbReference type="ARBA" id="ARBA00022737"/>
    </source>
</evidence>
<keyword evidence="4" id="KW-1185">Reference proteome</keyword>
<comment type="caution">
    <text evidence="3">The sequence shown here is derived from an EMBL/GenBank/DDBJ whole genome shotgun (WGS) entry which is preliminary data.</text>
</comment>
<dbReference type="EMBL" id="SOFM01000016">
    <property type="protein sequence ID" value="TFC05227.1"/>
    <property type="molecule type" value="Genomic_DNA"/>
</dbReference>
<organism evidence="3 4">
    <name type="scientific">Cryobacterium mannosilyticum</name>
    <dbReference type="NCBI Taxonomy" id="1259190"/>
    <lineage>
        <taxon>Bacteria</taxon>
        <taxon>Bacillati</taxon>
        <taxon>Actinomycetota</taxon>
        <taxon>Actinomycetes</taxon>
        <taxon>Micrococcales</taxon>
        <taxon>Microbacteriaceae</taxon>
        <taxon>Cryobacterium</taxon>
    </lineage>
</organism>
<dbReference type="AlphaFoldDB" id="A0A4R8WD79"/>
<gene>
    <name evidence="3" type="ORF">E3O32_05920</name>
</gene>
<evidence type="ECO:0000313" key="4">
    <source>
        <dbReference type="Proteomes" id="UP000297643"/>
    </source>
</evidence>
<dbReference type="PANTHER" id="PTHR10937">
    <property type="entry name" value="GLUCOSAMINE--FRUCTOSE-6-PHOSPHATE AMINOTRANSFERASE, ISOMERIZING"/>
    <property type="match status" value="1"/>
</dbReference>
<protein>
    <submittedName>
        <fullName evidence="3">SIS domain-containing protein</fullName>
    </submittedName>
</protein>
<proteinExistence type="predicted"/>
<accession>A0A4R8WD79</accession>
<keyword evidence="1" id="KW-0677">Repeat</keyword>
<dbReference type="InterPro" id="IPR035490">
    <property type="entry name" value="GlmS/FrlB_SIS"/>
</dbReference>
<dbReference type="SUPFAM" id="SSF53697">
    <property type="entry name" value="SIS domain"/>
    <property type="match status" value="1"/>
</dbReference>
<dbReference type="CDD" id="cd05008">
    <property type="entry name" value="SIS_GlmS_GlmD_1"/>
    <property type="match status" value="1"/>
</dbReference>
<dbReference type="Gene3D" id="3.40.50.10490">
    <property type="entry name" value="Glucose-6-phosphate isomerase like protein, domain 1"/>
    <property type="match status" value="2"/>
</dbReference>
<dbReference type="GO" id="GO:0097367">
    <property type="term" value="F:carbohydrate derivative binding"/>
    <property type="evidence" value="ECO:0007669"/>
    <property type="project" value="InterPro"/>
</dbReference>
<sequence length="350" mass="36607">MSGSLNTTAGSHMRSEIAEQPDRWLDLIARQREQIAAAAQLIVLTSPDLLIFAARGSSDHAAMFGQYLAHNMLGIPALLATPSTVTAFGTQLRFPNSVMLAVSQSGESPDLLETVQATQHAGVPVIGLTNDKSSSLAKLSDVHVALSAGPELSVAATKTYTAELLALYATIMLSSGITWLTICQRIEAAAEAAKTLMDESIPLVASLATSILGHDRVLIVGRGYSMSTAKEGALKLMETNRIAASGWSAADAKHGPLGQIVAGTPVIFLTSSPGGRESVESLVGDVEGLDGSPLFIGPDEYSALNYPGLDTALIPLLEIIPLQLLALELAALHGLDPDRPAGLLKVTQTR</sequence>
<reference evidence="3 4" key="1">
    <citation type="submission" date="2019-03" db="EMBL/GenBank/DDBJ databases">
        <title>Genomics of glacier-inhabiting Cryobacterium strains.</title>
        <authorList>
            <person name="Liu Q."/>
            <person name="Xin Y.-H."/>
        </authorList>
    </citation>
    <scope>NUCLEOTIDE SEQUENCE [LARGE SCALE GENOMIC DNA]</scope>
    <source>
        <strain evidence="3 4">RHLT2-21</strain>
    </source>
</reference>
<dbReference type="RefSeq" id="WP_134507607.1">
    <property type="nucleotide sequence ID" value="NZ_SOFM01000016.1"/>
</dbReference>
<dbReference type="Pfam" id="PF01380">
    <property type="entry name" value="SIS"/>
    <property type="match status" value="2"/>
</dbReference>
<evidence type="ECO:0000313" key="3">
    <source>
        <dbReference type="EMBL" id="TFC05227.1"/>
    </source>
</evidence>
<evidence type="ECO:0000259" key="2">
    <source>
        <dbReference type="PROSITE" id="PS51464"/>
    </source>
</evidence>
<dbReference type="InterPro" id="IPR001347">
    <property type="entry name" value="SIS_dom"/>
</dbReference>
<dbReference type="PANTHER" id="PTHR10937:SF8">
    <property type="entry name" value="AMINOTRANSFERASE-RELATED"/>
    <property type="match status" value="1"/>
</dbReference>
<dbReference type="GO" id="GO:1901135">
    <property type="term" value="P:carbohydrate derivative metabolic process"/>
    <property type="evidence" value="ECO:0007669"/>
    <property type="project" value="InterPro"/>
</dbReference>
<dbReference type="InterPro" id="IPR046348">
    <property type="entry name" value="SIS_dom_sf"/>
</dbReference>
<name>A0A4R8WD79_9MICO</name>
<dbReference type="PROSITE" id="PS51464">
    <property type="entry name" value="SIS"/>
    <property type="match status" value="2"/>
</dbReference>
<dbReference type="CDD" id="cd05009">
    <property type="entry name" value="SIS_GlmS_GlmD_2"/>
    <property type="match status" value="1"/>
</dbReference>
<dbReference type="Proteomes" id="UP000297643">
    <property type="component" value="Unassembled WGS sequence"/>
</dbReference>